<evidence type="ECO:0000313" key="7">
    <source>
        <dbReference type="EMBL" id="TLS51327.1"/>
    </source>
</evidence>
<feature type="transmembrane region" description="Helical" evidence="6">
    <location>
        <begin position="33"/>
        <end position="58"/>
    </location>
</feature>
<dbReference type="EMBL" id="VCIW01000010">
    <property type="protein sequence ID" value="TLS51327.1"/>
    <property type="molecule type" value="Genomic_DNA"/>
</dbReference>
<keyword evidence="5 6" id="KW-0472">Membrane</keyword>
<feature type="transmembrane region" description="Helical" evidence="6">
    <location>
        <begin position="148"/>
        <end position="168"/>
    </location>
</feature>
<dbReference type="Proteomes" id="UP000309676">
    <property type="component" value="Unassembled WGS sequence"/>
</dbReference>
<feature type="transmembrane region" description="Helical" evidence="6">
    <location>
        <begin position="180"/>
        <end position="201"/>
    </location>
</feature>
<feature type="transmembrane region" description="Helical" evidence="6">
    <location>
        <begin position="109"/>
        <end position="136"/>
    </location>
</feature>
<dbReference type="OrthoDB" id="7874789at2"/>
<reference evidence="7 8" key="1">
    <citation type="submission" date="2019-05" db="EMBL/GenBank/DDBJ databases">
        <authorList>
            <person name="Narsing Rao M.P."/>
            <person name="Li W.J."/>
        </authorList>
    </citation>
    <scope>NUCLEOTIDE SEQUENCE [LARGE SCALE GENOMIC DNA]</scope>
    <source>
        <strain evidence="7 8">SYSU_K30003</strain>
    </source>
</reference>
<evidence type="ECO:0000256" key="2">
    <source>
        <dbReference type="ARBA" id="ARBA00022475"/>
    </source>
</evidence>
<dbReference type="PANTHER" id="PTHR30086:SF6">
    <property type="entry name" value="AMINO ACID EFFLUX PROTEIN YCGF-RELATED"/>
    <property type="match status" value="1"/>
</dbReference>
<name>A0A5R9G4P0_9BACL</name>
<dbReference type="PANTHER" id="PTHR30086">
    <property type="entry name" value="ARGININE EXPORTER PROTEIN ARGO"/>
    <property type="match status" value="1"/>
</dbReference>
<evidence type="ECO:0000256" key="5">
    <source>
        <dbReference type="ARBA" id="ARBA00023136"/>
    </source>
</evidence>
<comment type="subcellular location">
    <subcellularLocation>
        <location evidence="1">Cell membrane</location>
        <topology evidence="1">Multi-pass membrane protein</topology>
    </subcellularLocation>
</comment>
<dbReference type="InterPro" id="IPR001123">
    <property type="entry name" value="LeuE-type"/>
</dbReference>
<dbReference type="RefSeq" id="WP_138195331.1">
    <property type="nucleotide sequence ID" value="NZ_VCIW01000010.1"/>
</dbReference>
<feature type="transmembrane region" description="Helical" evidence="6">
    <location>
        <begin position="70"/>
        <end position="89"/>
    </location>
</feature>
<sequence length="209" mass="22549">MSTFLSYILLGLSLSAPIGPVNASQLDKGIRFGFWNAWLLGLGAMAADAAFMLLIYFGSAHFLQTPFMKSFLWTFGCFVLIYTGVESFQKAKGIGSSTREQGKEAPAKSFTQGFILTLSNPLSILFWLGIYGSILAKAAEAAKPMDMLVNSAAIFIGILAWDFTMATLSSSFQKFASGGFLTFVSRAAGLALIGFGLYFGVQAFKLLFL</sequence>
<protein>
    <submittedName>
        <fullName evidence="7">Amino acid transporter</fullName>
    </submittedName>
</protein>
<dbReference type="Pfam" id="PF01810">
    <property type="entry name" value="LysE"/>
    <property type="match status" value="1"/>
</dbReference>
<keyword evidence="8" id="KW-1185">Reference proteome</keyword>
<accession>A0A5R9G4P0</accession>
<evidence type="ECO:0000313" key="8">
    <source>
        <dbReference type="Proteomes" id="UP000309676"/>
    </source>
</evidence>
<keyword evidence="4 6" id="KW-1133">Transmembrane helix</keyword>
<comment type="caution">
    <text evidence="7">The sequence shown here is derived from an EMBL/GenBank/DDBJ whole genome shotgun (WGS) entry which is preliminary data.</text>
</comment>
<dbReference type="AlphaFoldDB" id="A0A5R9G4P0"/>
<keyword evidence="2" id="KW-1003">Cell membrane</keyword>
<dbReference type="GO" id="GO:0005886">
    <property type="term" value="C:plasma membrane"/>
    <property type="evidence" value="ECO:0007669"/>
    <property type="project" value="UniProtKB-SubCell"/>
</dbReference>
<evidence type="ECO:0000256" key="4">
    <source>
        <dbReference type="ARBA" id="ARBA00022989"/>
    </source>
</evidence>
<proteinExistence type="predicted"/>
<dbReference type="GO" id="GO:0015171">
    <property type="term" value="F:amino acid transmembrane transporter activity"/>
    <property type="evidence" value="ECO:0007669"/>
    <property type="project" value="TreeGrafter"/>
</dbReference>
<keyword evidence="3 6" id="KW-0812">Transmembrane</keyword>
<evidence type="ECO:0000256" key="6">
    <source>
        <dbReference type="SAM" id="Phobius"/>
    </source>
</evidence>
<evidence type="ECO:0000256" key="3">
    <source>
        <dbReference type="ARBA" id="ARBA00022692"/>
    </source>
</evidence>
<organism evidence="7 8">
    <name type="scientific">Paenibacillus antri</name>
    <dbReference type="NCBI Taxonomy" id="2582848"/>
    <lineage>
        <taxon>Bacteria</taxon>
        <taxon>Bacillati</taxon>
        <taxon>Bacillota</taxon>
        <taxon>Bacilli</taxon>
        <taxon>Bacillales</taxon>
        <taxon>Paenibacillaceae</taxon>
        <taxon>Paenibacillus</taxon>
    </lineage>
</organism>
<evidence type="ECO:0000256" key="1">
    <source>
        <dbReference type="ARBA" id="ARBA00004651"/>
    </source>
</evidence>
<gene>
    <name evidence="7" type="ORF">FE782_16515</name>
</gene>